<dbReference type="EMBL" id="CM045882">
    <property type="protein sequence ID" value="KAI7935503.1"/>
    <property type="molecule type" value="Genomic_DNA"/>
</dbReference>
<organism evidence="1 2">
    <name type="scientific">Puccinia striiformis f. sp. tritici</name>
    <dbReference type="NCBI Taxonomy" id="168172"/>
    <lineage>
        <taxon>Eukaryota</taxon>
        <taxon>Fungi</taxon>
        <taxon>Dikarya</taxon>
        <taxon>Basidiomycota</taxon>
        <taxon>Pucciniomycotina</taxon>
        <taxon>Pucciniomycetes</taxon>
        <taxon>Pucciniales</taxon>
        <taxon>Pucciniaceae</taxon>
        <taxon>Puccinia</taxon>
    </lineage>
</organism>
<comment type="caution">
    <text evidence="1">The sequence shown here is derived from an EMBL/GenBank/DDBJ whole genome shotgun (WGS) entry which is preliminary data.</text>
</comment>
<keyword evidence="2" id="KW-1185">Reference proteome</keyword>
<reference evidence="2" key="2">
    <citation type="journal article" date="2018" name="Mol. Plant Microbe Interact.">
        <title>Genome sequence resources for the wheat stripe rust pathogen (Puccinia striiformis f. sp. tritici) and the barley stripe rust pathogen (Puccinia striiformis f. sp. hordei).</title>
        <authorList>
            <person name="Xia C."/>
            <person name="Wang M."/>
            <person name="Yin C."/>
            <person name="Cornejo O.E."/>
            <person name="Hulbert S.H."/>
            <person name="Chen X."/>
        </authorList>
    </citation>
    <scope>NUCLEOTIDE SEQUENCE [LARGE SCALE GENOMIC DNA]</scope>
    <source>
        <strain evidence="2">93-210</strain>
    </source>
</reference>
<dbReference type="Proteomes" id="UP001060170">
    <property type="component" value="Chromosome 18"/>
</dbReference>
<proteinExistence type="predicted"/>
<reference evidence="2" key="1">
    <citation type="journal article" date="2018" name="BMC Genomics">
        <title>Genomic insights into host adaptation between the wheat stripe rust pathogen (Puccinia striiformis f. sp. tritici) and the barley stripe rust pathogen (Puccinia striiformis f. sp. hordei).</title>
        <authorList>
            <person name="Xia C."/>
            <person name="Wang M."/>
            <person name="Yin C."/>
            <person name="Cornejo O.E."/>
            <person name="Hulbert S.H."/>
            <person name="Chen X."/>
        </authorList>
    </citation>
    <scope>NUCLEOTIDE SEQUENCE [LARGE SCALE GENOMIC DNA]</scope>
    <source>
        <strain evidence="2">93-210</strain>
    </source>
</reference>
<evidence type="ECO:0000313" key="1">
    <source>
        <dbReference type="EMBL" id="KAI7935503.1"/>
    </source>
</evidence>
<sequence length="77" mass="8653">MSLIVIQDKWLLVKQSFDQISAHNPRQTVGPFTWIAATHIVNGYGLVGQLRLYTLPFIGITSKALESPWLTRSSEVI</sequence>
<gene>
    <name evidence="1" type="ORF">MJO28_016374</name>
</gene>
<accession>A0ACC0DQG8</accession>
<evidence type="ECO:0000313" key="2">
    <source>
        <dbReference type="Proteomes" id="UP001060170"/>
    </source>
</evidence>
<reference evidence="1 2" key="3">
    <citation type="journal article" date="2022" name="Microbiol. Spectr.">
        <title>Folding features and dynamics of 3D genome architecture in plant fungal pathogens.</title>
        <authorList>
            <person name="Xia C."/>
        </authorList>
    </citation>
    <scope>NUCLEOTIDE SEQUENCE [LARGE SCALE GENOMIC DNA]</scope>
    <source>
        <strain evidence="1 2">93-210</strain>
    </source>
</reference>
<name>A0ACC0DQG8_9BASI</name>
<protein>
    <submittedName>
        <fullName evidence="1">Uncharacterized protein</fullName>
    </submittedName>
</protein>